<dbReference type="RefSeq" id="WP_123630061.1">
    <property type="nucleotide sequence ID" value="NZ_AYKH01000002.1"/>
</dbReference>
<dbReference type="Proteomes" id="UP000283993">
    <property type="component" value="Unassembled WGS sequence"/>
</dbReference>
<evidence type="ECO:0000256" key="1">
    <source>
        <dbReference type="ARBA" id="ARBA00004141"/>
    </source>
</evidence>
<evidence type="ECO:0000259" key="10">
    <source>
        <dbReference type="Pfam" id="PF00909"/>
    </source>
</evidence>
<feature type="region of interest" description="Disordered" evidence="8">
    <location>
        <begin position="411"/>
        <end position="430"/>
    </location>
</feature>
<gene>
    <name evidence="11" type="ORF">SAOR_02375</name>
</gene>
<keyword evidence="6 9" id="KW-0472">Membrane</keyword>
<evidence type="ECO:0000256" key="3">
    <source>
        <dbReference type="ARBA" id="ARBA00022448"/>
    </source>
</evidence>
<evidence type="ECO:0000256" key="2">
    <source>
        <dbReference type="ARBA" id="ARBA00005887"/>
    </source>
</evidence>
<dbReference type="Gene3D" id="1.10.3430.10">
    <property type="entry name" value="Ammonium transporter AmtB like domains"/>
    <property type="match status" value="1"/>
</dbReference>
<dbReference type="InterPro" id="IPR024041">
    <property type="entry name" value="NH4_transpt_AmtB-like_dom"/>
</dbReference>
<evidence type="ECO:0000256" key="5">
    <source>
        <dbReference type="ARBA" id="ARBA00022989"/>
    </source>
</evidence>
<dbReference type="SUPFAM" id="SSF111352">
    <property type="entry name" value="Ammonium transporter"/>
    <property type="match status" value="1"/>
</dbReference>
<evidence type="ECO:0000256" key="7">
    <source>
        <dbReference type="ARBA" id="ARBA00023177"/>
    </source>
</evidence>
<proteinExistence type="inferred from homology"/>
<feature type="transmembrane region" description="Helical" evidence="9">
    <location>
        <begin position="276"/>
        <end position="293"/>
    </location>
</feature>
<feature type="transmembrane region" description="Helical" evidence="9">
    <location>
        <begin position="331"/>
        <end position="352"/>
    </location>
</feature>
<dbReference type="InterPro" id="IPR029020">
    <property type="entry name" value="Ammonium/urea_transptr"/>
</dbReference>
<dbReference type="GO" id="GO:0016020">
    <property type="term" value="C:membrane"/>
    <property type="evidence" value="ECO:0007669"/>
    <property type="project" value="UniProtKB-SubCell"/>
</dbReference>
<evidence type="ECO:0000256" key="6">
    <source>
        <dbReference type="ARBA" id="ARBA00023136"/>
    </source>
</evidence>
<feature type="transmembrane region" description="Helical" evidence="9">
    <location>
        <begin position="250"/>
        <end position="269"/>
    </location>
</feature>
<feature type="transmembrane region" description="Helical" evidence="9">
    <location>
        <begin position="364"/>
        <end position="388"/>
    </location>
</feature>
<dbReference type="EMBL" id="AYKH01000002">
    <property type="protein sequence ID" value="ROO29941.1"/>
    <property type="molecule type" value="Genomic_DNA"/>
</dbReference>
<name>A0A423PWK8_9GAMM</name>
<feature type="transmembrane region" description="Helical" evidence="9">
    <location>
        <begin position="135"/>
        <end position="156"/>
    </location>
</feature>
<keyword evidence="3" id="KW-0813">Transport</keyword>
<protein>
    <submittedName>
        <fullName evidence="11">Ammonium transporter</fullName>
    </submittedName>
</protein>
<dbReference type="GO" id="GO:0097272">
    <property type="term" value="P:ammonium homeostasis"/>
    <property type="evidence" value="ECO:0007669"/>
    <property type="project" value="TreeGrafter"/>
</dbReference>
<comment type="caution">
    <text evidence="11">The sequence shown here is derived from an EMBL/GenBank/DDBJ whole genome shotgun (WGS) entry which is preliminary data.</text>
</comment>
<comment type="similarity">
    <text evidence="2">Belongs to the ammonia transporter channel (TC 1.A.11.2) family.</text>
</comment>
<evidence type="ECO:0000256" key="9">
    <source>
        <dbReference type="SAM" id="Phobius"/>
    </source>
</evidence>
<dbReference type="PANTHER" id="PTHR11730">
    <property type="entry name" value="AMMONIUM TRANSPORTER"/>
    <property type="match status" value="1"/>
</dbReference>
<keyword evidence="12" id="KW-1185">Reference proteome</keyword>
<comment type="subcellular location">
    <subcellularLocation>
        <location evidence="1">Membrane</location>
        <topology evidence="1">Multi-pass membrane protein</topology>
    </subcellularLocation>
</comment>
<feature type="domain" description="Ammonium transporter AmtB-like" evidence="10">
    <location>
        <begin position="19"/>
        <end position="415"/>
    </location>
</feature>
<sequence>MEELQTQLDQLSSMNMEIFYWWCTALMVVIHAGFLSYEMGASRAKNALAAGVKNILALAFIIPVFFFVGWWIYSAFPGGFTIADGASAALPWSSSMGPNIEDRATGIFWAAFTLFGATTASILSGSLIERVRMSAFVIMAVFLGAVVWILAAAWGWHPDGWMLTELGFHDVAAAGCVHTVAGFFALGVLINLGARIGKFGKNGEINDIPPHNLPMTLVGLMLIIVGFFGFLGGCIIYGDWTTIYGNPTNLSAFGFNTLMGFAGGVIGAYAVSREPFWMMSGGLAGIISAAAGLDLYYPPLAFVIAFLGGCMIPVAGKFIEKMGLDDAVGAVAVHGFAGVWSMVAAGIFLHGYPNMGDLPPITLWGQIIGAVVMAATGFIPGYLLSLLLRSVGILRVPPEVEEAGLDAVEIPTKAYPETNPATPSRATESH</sequence>
<accession>A0A423PWK8</accession>
<feature type="transmembrane region" description="Helical" evidence="9">
    <location>
        <begin position="106"/>
        <end position="128"/>
    </location>
</feature>
<feature type="transmembrane region" description="Helical" evidence="9">
    <location>
        <begin position="299"/>
        <end position="319"/>
    </location>
</feature>
<keyword evidence="5 9" id="KW-1133">Transmembrane helix</keyword>
<evidence type="ECO:0000256" key="8">
    <source>
        <dbReference type="SAM" id="MobiDB-lite"/>
    </source>
</evidence>
<reference evidence="11 12" key="1">
    <citation type="submission" date="2013-10" db="EMBL/GenBank/DDBJ databases">
        <title>Salinisphaera orenii MK-B5 Genome Sequencing.</title>
        <authorList>
            <person name="Lai Q."/>
            <person name="Li C."/>
            <person name="Shao Z."/>
        </authorList>
    </citation>
    <scope>NUCLEOTIDE SEQUENCE [LARGE SCALE GENOMIC DNA]</scope>
    <source>
        <strain evidence="11 12">MK-B5</strain>
    </source>
</reference>
<keyword evidence="4 9" id="KW-0812">Transmembrane</keyword>
<dbReference type="GO" id="GO:0008519">
    <property type="term" value="F:ammonium channel activity"/>
    <property type="evidence" value="ECO:0007669"/>
    <property type="project" value="InterPro"/>
</dbReference>
<feature type="transmembrane region" description="Helical" evidence="9">
    <location>
        <begin position="55"/>
        <end position="73"/>
    </location>
</feature>
<feature type="transmembrane region" description="Helical" evidence="9">
    <location>
        <begin position="215"/>
        <end position="238"/>
    </location>
</feature>
<keyword evidence="7" id="KW-0924">Ammonia transport</keyword>
<evidence type="ECO:0000313" key="11">
    <source>
        <dbReference type="EMBL" id="ROO29941.1"/>
    </source>
</evidence>
<dbReference type="Pfam" id="PF00909">
    <property type="entry name" value="Ammonium_transp"/>
    <property type="match status" value="1"/>
</dbReference>
<feature type="transmembrane region" description="Helical" evidence="9">
    <location>
        <begin position="171"/>
        <end position="194"/>
    </location>
</feature>
<dbReference type="AlphaFoldDB" id="A0A423PWK8"/>
<evidence type="ECO:0000256" key="4">
    <source>
        <dbReference type="ARBA" id="ARBA00022692"/>
    </source>
</evidence>
<feature type="transmembrane region" description="Helical" evidence="9">
    <location>
        <begin position="18"/>
        <end position="35"/>
    </location>
</feature>
<dbReference type="PANTHER" id="PTHR11730:SF6">
    <property type="entry name" value="AMMONIUM TRANSPORTER"/>
    <property type="match status" value="1"/>
</dbReference>
<evidence type="ECO:0000313" key="12">
    <source>
        <dbReference type="Proteomes" id="UP000283993"/>
    </source>
</evidence>
<organism evidence="11 12">
    <name type="scientific">Salinisphaera orenii MK-B5</name>
    <dbReference type="NCBI Taxonomy" id="856730"/>
    <lineage>
        <taxon>Bacteria</taxon>
        <taxon>Pseudomonadati</taxon>
        <taxon>Pseudomonadota</taxon>
        <taxon>Gammaproteobacteria</taxon>
        <taxon>Salinisphaerales</taxon>
        <taxon>Salinisphaeraceae</taxon>
        <taxon>Salinisphaera</taxon>
    </lineage>
</organism>
<feature type="compositionally biased region" description="Polar residues" evidence="8">
    <location>
        <begin position="419"/>
        <end position="430"/>
    </location>
</feature>